<protein>
    <submittedName>
        <fullName evidence="1">Uncharacterized protein</fullName>
    </submittedName>
</protein>
<evidence type="ECO:0000313" key="1">
    <source>
        <dbReference type="EMBL" id="JAH06993.1"/>
    </source>
</evidence>
<dbReference type="AlphaFoldDB" id="A0A0E9PT06"/>
<accession>A0A0E9PT06</accession>
<reference evidence="1" key="2">
    <citation type="journal article" date="2015" name="Fish Shellfish Immunol.">
        <title>Early steps in the European eel (Anguilla anguilla)-Vibrio vulnificus interaction in the gills: Role of the RtxA13 toxin.</title>
        <authorList>
            <person name="Callol A."/>
            <person name="Pajuelo D."/>
            <person name="Ebbesson L."/>
            <person name="Teles M."/>
            <person name="MacKenzie S."/>
            <person name="Amaro C."/>
        </authorList>
    </citation>
    <scope>NUCLEOTIDE SEQUENCE</scope>
</reference>
<sequence>MENSLHIHLQDLFNDLKLSSIHNLGTNEEMNKLCKQLN</sequence>
<name>A0A0E9PT06_ANGAN</name>
<dbReference type="EMBL" id="GBXM01101584">
    <property type="protein sequence ID" value="JAH06993.1"/>
    <property type="molecule type" value="Transcribed_RNA"/>
</dbReference>
<organism evidence="1">
    <name type="scientific">Anguilla anguilla</name>
    <name type="common">European freshwater eel</name>
    <name type="synonym">Muraena anguilla</name>
    <dbReference type="NCBI Taxonomy" id="7936"/>
    <lineage>
        <taxon>Eukaryota</taxon>
        <taxon>Metazoa</taxon>
        <taxon>Chordata</taxon>
        <taxon>Craniata</taxon>
        <taxon>Vertebrata</taxon>
        <taxon>Euteleostomi</taxon>
        <taxon>Actinopterygii</taxon>
        <taxon>Neopterygii</taxon>
        <taxon>Teleostei</taxon>
        <taxon>Anguilliformes</taxon>
        <taxon>Anguillidae</taxon>
        <taxon>Anguilla</taxon>
    </lineage>
</organism>
<proteinExistence type="predicted"/>
<reference evidence="1" key="1">
    <citation type="submission" date="2014-11" db="EMBL/GenBank/DDBJ databases">
        <authorList>
            <person name="Amaro Gonzalez C."/>
        </authorList>
    </citation>
    <scope>NUCLEOTIDE SEQUENCE</scope>
</reference>